<dbReference type="GO" id="GO:0000162">
    <property type="term" value="P:L-tryptophan biosynthetic process"/>
    <property type="evidence" value="ECO:0007669"/>
    <property type="project" value="UniProtKB-UniRule"/>
</dbReference>
<dbReference type="SUPFAM" id="SSF51366">
    <property type="entry name" value="Ribulose-phoshate binding barrel"/>
    <property type="match status" value="1"/>
</dbReference>
<dbReference type="HAMAP" id="MF_00134_B">
    <property type="entry name" value="IGPS_B"/>
    <property type="match status" value="1"/>
</dbReference>
<gene>
    <name evidence="9" type="primary">trpC</name>
    <name evidence="11" type="ORF">BWZ43_17310</name>
</gene>
<dbReference type="PANTHER" id="PTHR22854:SF2">
    <property type="entry name" value="INDOLE-3-GLYCEROL-PHOSPHATE SYNTHASE"/>
    <property type="match status" value="1"/>
</dbReference>
<dbReference type="HAMAP" id="MF_00134_A">
    <property type="entry name" value="IGPS_A"/>
    <property type="match status" value="1"/>
</dbReference>
<accession>A0A8E2LEG8</accession>
<evidence type="ECO:0000256" key="4">
    <source>
        <dbReference type="ARBA" id="ARBA00022605"/>
    </source>
</evidence>
<keyword evidence="6 9" id="KW-0822">Tryptophan biosynthesis</keyword>
<keyword evidence="4 9" id="KW-0028">Amino-acid biosynthesis</keyword>
<comment type="pathway">
    <text evidence="2 9">Amino-acid biosynthesis; L-tryptophan biosynthesis; L-tryptophan from chorismate: step 4/5.</text>
</comment>
<evidence type="ECO:0000259" key="10">
    <source>
        <dbReference type="Pfam" id="PF00218"/>
    </source>
</evidence>
<keyword evidence="8 9" id="KW-0456">Lyase</keyword>
<dbReference type="EMBL" id="MTLA01000225">
    <property type="protein sequence ID" value="OOP67134.1"/>
    <property type="molecule type" value="Genomic_DNA"/>
</dbReference>
<dbReference type="Gene3D" id="3.20.20.70">
    <property type="entry name" value="Aldolase class I"/>
    <property type="match status" value="1"/>
</dbReference>
<reference evidence="11 12" key="1">
    <citation type="submission" date="2017-01" db="EMBL/GenBank/DDBJ databases">
        <title>Draft genome sequence of Bacillus oleronius.</title>
        <authorList>
            <person name="Allam M."/>
        </authorList>
    </citation>
    <scope>NUCLEOTIDE SEQUENCE [LARGE SCALE GENOMIC DNA]</scope>
    <source>
        <strain evidence="11 12">DSM 9356</strain>
    </source>
</reference>
<name>A0A8E2LEG8_9BACI</name>
<comment type="similarity">
    <text evidence="3 9">Belongs to the TrpC family.</text>
</comment>
<feature type="domain" description="Indole-3-glycerol phosphate synthase" evidence="10">
    <location>
        <begin position="4"/>
        <end position="253"/>
    </location>
</feature>
<protein>
    <recommendedName>
        <fullName evidence="9">Indole-3-glycerol phosphate synthase</fullName>
        <shortName evidence="9">IGPS</shortName>
        <ecNumber evidence="9">4.1.1.48</ecNumber>
    </recommendedName>
</protein>
<dbReference type="PROSITE" id="PS00614">
    <property type="entry name" value="IGPS"/>
    <property type="match status" value="1"/>
</dbReference>
<evidence type="ECO:0000256" key="1">
    <source>
        <dbReference type="ARBA" id="ARBA00001633"/>
    </source>
</evidence>
<comment type="catalytic activity">
    <reaction evidence="1 9">
        <text>1-(2-carboxyphenylamino)-1-deoxy-D-ribulose 5-phosphate + H(+) = (1S,2R)-1-C-(indol-3-yl)glycerol 3-phosphate + CO2 + H2O</text>
        <dbReference type="Rhea" id="RHEA:23476"/>
        <dbReference type="ChEBI" id="CHEBI:15377"/>
        <dbReference type="ChEBI" id="CHEBI:15378"/>
        <dbReference type="ChEBI" id="CHEBI:16526"/>
        <dbReference type="ChEBI" id="CHEBI:58613"/>
        <dbReference type="ChEBI" id="CHEBI:58866"/>
        <dbReference type="EC" id="4.1.1.48"/>
    </reaction>
</comment>
<keyword evidence="7 9" id="KW-0057">Aromatic amino acid biosynthesis</keyword>
<evidence type="ECO:0000256" key="8">
    <source>
        <dbReference type="ARBA" id="ARBA00023239"/>
    </source>
</evidence>
<dbReference type="Proteomes" id="UP000189761">
    <property type="component" value="Unassembled WGS sequence"/>
</dbReference>
<dbReference type="RefSeq" id="WP_071977652.1">
    <property type="nucleotide sequence ID" value="NZ_CP065424.1"/>
</dbReference>
<dbReference type="GO" id="GO:0004640">
    <property type="term" value="F:phosphoribosylanthranilate isomerase activity"/>
    <property type="evidence" value="ECO:0007669"/>
    <property type="project" value="TreeGrafter"/>
</dbReference>
<evidence type="ECO:0000256" key="5">
    <source>
        <dbReference type="ARBA" id="ARBA00022793"/>
    </source>
</evidence>
<keyword evidence="12" id="KW-1185">Reference proteome</keyword>
<dbReference type="EC" id="4.1.1.48" evidence="9"/>
<dbReference type="NCBIfam" id="NF001371">
    <property type="entry name" value="PRK00278.1-3"/>
    <property type="match status" value="1"/>
</dbReference>
<dbReference type="Pfam" id="PF00218">
    <property type="entry name" value="IGPS"/>
    <property type="match status" value="1"/>
</dbReference>
<dbReference type="FunFam" id="3.20.20.70:FF:000024">
    <property type="entry name" value="Indole-3-glycerol phosphate synthase"/>
    <property type="match status" value="1"/>
</dbReference>
<dbReference type="UniPathway" id="UPA00035">
    <property type="reaction ID" value="UER00043"/>
</dbReference>
<sequence length="257" mass="28842">MTILDEIIFEKEKEVSFLKKYYQKNERISQKSVASIYDSFRSGKQMNIIAEIKRASPSKGNINIDVDPIAQAKQYQELGANAISVLTDGSFFKGSMNDLQAIREVVNLPILCKDFMIDLIQIDRAKEFGANIILLIVAALSKQRLEELYRYAKSLHLDVLVEVHNEEELETALQIGANIIGINNRNLKTFAVDLAVTERLAKRIDQDEVLIIGESGIKNKQDVERMKNAGAKGILVGETLMSSPDLSTTFQQLQIPL</sequence>
<dbReference type="InterPro" id="IPR045186">
    <property type="entry name" value="Indole-3-glycerol_P_synth"/>
</dbReference>
<evidence type="ECO:0000313" key="11">
    <source>
        <dbReference type="EMBL" id="OOP67134.1"/>
    </source>
</evidence>
<dbReference type="InterPro" id="IPR013798">
    <property type="entry name" value="Indole-3-glycerol_P_synth_dom"/>
</dbReference>
<dbReference type="GO" id="GO:0004425">
    <property type="term" value="F:indole-3-glycerol-phosphate synthase activity"/>
    <property type="evidence" value="ECO:0007669"/>
    <property type="project" value="UniProtKB-UniRule"/>
</dbReference>
<evidence type="ECO:0000256" key="3">
    <source>
        <dbReference type="ARBA" id="ARBA00008737"/>
    </source>
</evidence>
<keyword evidence="5 9" id="KW-0210">Decarboxylase</keyword>
<evidence type="ECO:0000256" key="9">
    <source>
        <dbReference type="HAMAP-Rule" id="MF_00134"/>
    </source>
</evidence>
<proteinExistence type="inferred from homology"/>
<dbReference type="InterPro" id="IPR011060">
    <property type="entry name" value="RibuloseP-bd_barrel"/>
</dbReference>
<dbReference type="AlphaFoldDB" id="A0A8E2LEG8"/>
<organism evidence="11 12">
    <name type="scientific">Heyndrickxia oleronia</name>
    <dbReference type="NCBI Taxonomy" id="38875"/>
    <lineage>
        <taxon>Bacteria</taxon>
        <taxon>Bacillati</taxon>
        <taxon>Bacillota</taxon>
        <taxon>Bacilli</taxon>
        <taxon>Bacillales</taxon>
        <taxon>Bacillaceae</taxon>
        <taxon>Heyndrickxia</taxon>
    </lineage>
</organism>
<evidence type="ECO:0000313" key="12">
    <source>
        <dbReference type="Proteomes" id="UP000189761"/>
    </source>
</evidence>
<comment type="caution">
    <text evidence="11">The sequence shown here is derived from an EMBL/GenBank/DDBJ whole genome shotgun (WGS) entry which is preliminary data.</text>
</comment>
<dbReference type="NCBIfam" id="NF001377">
    <property type="entry name" value="PRK00278.2-4"/>
    <property type="match status" value="1"/>
</dbReference>
<evidence type="ECO:0000256" key="7">
    <source>
        <dbReference type="ARBA" id="ARBA00023141"/>
    </source>
</evidence>
<dbReference type="InterPro" id="IPR013785">
    <property type="entry name" value="Aldolase_TIM"/>
</dbReference>
<dbReference type="PANTHER" id="PTHR22854">
    <property type="entry name" value="TRYPTOPHAN BIOSYNTHESIS PROTEIN"/>
    <property type="match status" value="1"/>
</dbReference>
<dbReference type="CDD" id="cd00331">
    <property type="entry name" value="IGPS"/>
    <property type="match status" value="1"/>
</dbReference>
<evidence type="ECO:0000256" key="6">
    <source>
        <dbReference type="ARBA" id="ARBA00022822"/>
    </source>
</evidence>
<dbReference type="InterPro" id="IPR001468">
    <property type="entry name" value="Indole-3-GlycerolPSynthase_CS"/>
</dbReference>
<evidence type="ECO:0000256" key="2">
    <source>
        <dbReference type="ARBA" id="ARBA00004696"/>
    </source>
</evidence>